<feature type="transmembrane region" description="Helical" evidence="1">
    <location>
        <begin position="246"/>
        <end position="269"/>
    </location>
</feature>
<sequence>MEYLENIMTSISDSVGDFLPSTIGALLILVIGWFIAGGLKRLTTRLLKRTGIDNRLKSEKITLSKFVGKLIYFLVMIFVFMLALEKLGMQSVLDPVKNLLDGFLAFIPNIIGAGLVGYIGYMLATVVSELVGMSGDTIKKFTPSLGISNGVDIVGILKKVVFIFIFIPLLIAALNILNMDAISGPATSILTQFFNAVPKVLLAAFILILFVIGGKYLTQLVKDLLDNLNLNAVADKMQLKGMVGNVNLAKVISNIVYFFIVIFGLLTAIEKLEFAQLTEVLDTITSISGKILFGLVIILIGNWISVLAKNAFSKNEDNSFVAAIIRCAVLAIFLAMGLKTMGMADDIINLAFGITLGTIAVTIALSFGLGGRPAAGKQMEKILNRFNKN</sequence>
<reference evidence="2 3" key="1">
    <citation type="submission" date="2020-04" db="EMBL/GenBank/DDBJ databases">
        <authorList>
            <person name="Yoon J."/>
        </authorList>
    </citation>
    <scope>NUCLEOTIDE SEQUENCE [LARGE SCALE GENOMIC DNA]</scope>
    <source>
        <strain evidence="2 3">DJ-13</strain>
    </source>
</reference>
<dbReference type="Proteomes" id="UP000718451">
    <property type="component" value="Unassembled WGS sequence"/>
</dbReference>
<keyword evidence="3" id="KW-1185">Reference proteome</keyword>
<feature type="transmembrane region" description="Helical" evidence="1">
    <location>
        <begin position="189"/>
        <end position="212"/>
    </location>
</feature>
<comment type="caution">
    <text evidence="2">The sequence shown here is derived from an EMBL/GenBank/DDBJ whole genome shotgun (WGS) entry which is preliminary data.</text>
</comment>
<feature type="transmembrane region" description="Helical" evidence="1">
    <location>
        <begin position="160"/>
        <end position="177"/>
    </location>
</feature>
<feature type="transmembrane region" description="Helical" evidence="1">
    <location>
        <begin position="350"/>
        <end position="371"/>
    </location>
</feature>
<dbReference type="PANTHER" id="PTHR30221:SF1">
    <property type="entry name" value="SMALL-CONDUCTANCE MECHANOSENSITIVE CHANNEL"/>
    <property type="match status" value="1"/>
</dbReference>
<feature type="transmembrane region" description="Helical" evidence="1">
    <location>
        <begin position="103"/>
        <end position="124"/>
    </location>
</feature>
<dbReference type="Pfam" id="PF05552">
    <property type="entry name" value="MS_channel_1st_1"/>
    <property type="match status" value="3"/>
</dbReference>
<dbReference type="InterPro" id="IPR011014">
    <property type="entry name" value="MscS_channel_TM-2"/>
</dbReference>
<feature type="transmembrane region" description="Helical" evidence="1">
    <location>
        <begin position="320"/>
        <end position="338"/>
    </location>
</feature>
<gene>
    <name evidence="2" type="ORF">HCU67_16410</name>
</gene>
<keyword evidence="1" id="KW-0472">Membrane</keyword>
<evidence type="ECO:0000256" key="1">
    <source>
        <dbReference type="SAM" id="Phobius"/>
    </source>
</evidence>
<evidence type="ECO:0000313" key="2">
    <source>
        <dbReference type="EMBL" id="NKI33533.1"/>
    </source>
</evidence>
<organism evidence="2 3">
    <name type="scientific">Croceivirga thetidis</name>
    <dbReference type="NCBI Taxonomy" id="2721623"/>
    <lineage>
        <taxon>Bacteria</taxon>
        <taxon>Pseudomonadati</taxon>
        <taxon>Bacteroidota</taxon>
        <taxon>Flavobacteriia</taxon>
        <taxon>Flavobacteriales</taxon>
        <taxon>Flavobacteriaceae</taxon>
        <taxon>Croceivirga</taxon>
    </lineage>
</organism>
<dbReference type="InterPro" id="IPR045275">
    <property type="entry name" value="MscS_archaea/bacteria_type"/>
</dbReference>
<dbReference type="EMBL" id="JAAWWL010000004">
    <property type="protein sequence ID" value="NKI33533.1"/>
    <property type="molecule type" value="Genomic_DNA"/>
</dbReference>
<feature type="transmembrane region" description="Helical" evidence="1">
    <location>
        <begin position="66"/>
        <end position="83"/>
    </location>
</feature>
<name>A0ABX1GUA5_9FLAO</name>
<feature type="transmembrane region" description="Helical" evidence="1">
    <location>
        <begin position="289"/>
        <end position="308"/>
    </location>
</feature>
<dbReference type="SUPFAM" id="SSF82861">
    <property type="entry name" value="Mechanosensitive channel protein MscS (YggB), transmembrane region"/>
    <property type="match status" value="1"/>
</dbReference>
<dbReference type="Gene3D" id="1.10.287.1260">
    <property type="match status" value="1"/>
</dbReference>
<dbReference type="PANTHER" id="PTHR30221">
    <property type="entry name" value="SMALL-CONDUCTANCE MECHANOSENSITIVE CHANNEL"/>
    <property type="match status" value="1"/>
</dbReference>
<dbReference type="NCBIfam" id="NF033912">
    <property type="entry name" value="msc"/>
    <property type="match status" value="1"/>
</dbReference>
<dbReference type="InterPro" id="IPR008910">
    <property type="entry name" value="MSC_TM_helix"/>
</dbReference>
<dbReference type="RefSeq" id="WP_168553756.1">
    <property type="nucleotide sequence ID" value="NZ_JAAWWL010000004.1"/>
</dbReference>
<protein>
    <submittedName>
        <fullName evidence="2">Mechanosensitive ion channel</fullName>
    </submittedName>
</protein>
<evidence type="ECO:0000313" key="3">
    <source>
        <dbReference type="Proteomes" id="UP000718451"/>
    </source>
</evidence>
<accession>A0ABX1GUA5</accession>
<keyword evidence="1" id="KW-1133">Transmembrane helix</keyword>
<feature type="transmembrane region" description="Helical" evidence="1">
    <location>
        <begin position="18"/>
        <end position="39"/>
    </location>
</feature>
<keyword evidence="1" id="KW-0812">Transmembrane</keyword>
<proteinExistence type="predicted"/>